<dbReference type="InterPro" id="IPR001079">
    <property type="entry name" value="Galectin_CRD"/>
</dbReference>
<dbReference type="GO" id="GO:0030246">
    <property type="term" value="F:carbohydrate binding"/>
    <property type="evidence" value="ECO:0007669"/>
    <property type="project" value="UniProtKB-UniRule"/>
</dbReference>
<evidence type="ECO:0000259" key="3">
    <source>
        <dbReference type="PROSITE" id="PS51304"/>
    </source>
</evidence>
<protein>
    <recommendedName>
        <fullName evidence="2">Galectin</fullName>
    </recommendedName>
</protein>
<organism evidence="4 5">
    <name type="scientific">Varanus komodoensis</name>
    <name type="common">Komodo dragon</name>
    <dbReference type="NCBI Taxonomy" id="61221"/>
    <lineage>
        <taxon>Eukaryota</taxon>
        <taxon>Metazoa</taxon>
        <taxon>Chordata</taxon>
        <taxon>Craniata</taxon>
        <taxon>Vertebrata</taxon>
        <taxon>Euteleostomi</taxon>
        <taxon>Lepidosauria</taxon>
        <taxon>Squamata</taxon>
        <taxon>Bifurcata</taxon>
        <taxon>Unidentata</taxon>
        <taxon>Episquamata</taxon>
        <taxon>Toxicofera</taxon>
        <taxon>Anguimorpha</taxon>
        <taxon>Paleoanguimorpha</taxon>
        <taxon>Varanoidea</taxon>
        <taxon>Varanidae</taxon>
        <taxon>Varanus</taxon>
    </lineage>
</organism>
<evidence type="ECO:0000256" key="2">
    <source>
        <dbReference type="RuleBase" id="RU102079"/>
    </source>
</evidence>
<dbReference type="SUPFAM" id="SSF49899">
    <property type="entry name" value="Concanavalin A-like lectins/glucanases"/>
    <property type="match status" value="1"/>
</dbReference>
<dbReference type="InterPro" id="IPR013320">
    <property type="entry name" value="ConA-like_dom_sf"/>
</dbReference>
<accession>A0A8D2IYT9</accession>
<dbReference type="PROSITE" id="PS51304">
    <property type="entry name" value="GALECTIN"/>
    <property type="match status" value="1"/>
</dbReference>
<evidence type="ECO:0000256" key="1">
    <source>
        <dbReference type="ARBA" id="ARBA00022734"/>
    </source>
</evidence>
<evidence type="ECO:0000313" key="4">
    <source>
        <dbReference type="Ensembl" id="ENSVKKP00000004057.1"/>
    </source>
</evidence>
<dbReference type="AlphaFoldDB" id="A0A8D2IYT9"/>
<proteinExistence type="predicted"/>
<reference evidence="4" key="1">
    <citation type="submission" date="2025-08" db="UniProtKB">
        <authorList>
            <consortium name="Ensembl"/>
        </authorList>
    </citation>
    <scope>IDENTIFICATION</scope>
</reference>
<feature type="domain" description="Galectin" evidence="3">
    <location>
        <begin position="1"/>
        <end position="118"/>
    </location>
</feature>
<dbReference type="Gene3D" id="2.60.120.200">
    <property type="match status" value="1"/>
</dbReference>
<keyword evidence="1 2" id="KW-0430">Lectin</keyword>
<dbReference type="Pfam" id="PF00337">
    <property type="entry name" value="Gal-bind_lectin"/>
    <property type="match status" value="1"/>
</dbReference>
<sequence>VKGKVRSDAGCIFKIKVGQDASNLILLLRFQCVCHAGFNTKVIEMNSMADGELGEMVHKLAFPFRQGEEARVSMESCVAQASVSLLAESLTFPNQLGLESAEFLSVEGDFKIRAIKFY</sequence>
<dbReference type="Ensembl" id="ENSVKKT00000004168.1">
    <property type="protein sequence ID" value="ENSVKKP00000004057.1"/>
    <property type="gene ID" value="ENSVKKG00000003041.1"/>
</dbReference>
<dbReference type="Proteomes" id="UP000694545">
    <property type="component" value="Unplaced"/>
</dbReference>
<evidence type="ECO:0000313" key="5">
    <source>
        <dbReference type="Proteomes" id="UP000694545"/>
    </source>
</evidence>
<keyword evidence="5" id="KW-1185">Reference proteome</keyword>
<reference evidence="4" key="2">
    <citation type="submission" date="2025-09" db="UniProtKB">
        <authorList>
            <consortium name="Ensembl"/>
        </authorList>
    </citation>
    <scope>IDENTIFICATION</scope>
</reference>
<name>A0A8D2IYT9_VARKO</name>